<dbReference type="InterPro" id="IPR005829">
    <property type="entry name" value="Sugar_transporter_CS"/>
</dbReference>
<dbReference type="PROSITE" id="PS50850">
    <property type="entry name" value="MFS"/>
    <property type="match status" value="1"/>
</dbReference>
<dbReference type="InterPro" id="IPR036259">
    <property type="entry name" value="MFS_trans_sf"/>
</dbReference>
<protein>
    <submittedName>
        <fullName evidence="7">Putative transporter</fullName>
    </submittedName>
</protein>
<comment type="caution">
    <text evidence="7">The sequence shown here is derived from an EMBL/GenBank/DDBJ whole genome shotgun (WGS) entry which is preliminary data.</text>
</comment>
<dbReference type="GO" id="GO:0022857">
    <property type="term" value="F:transmembrane transporter activity"/>
    <property type="evidence" value="ECO:0007669"/>
    <property type="project" value="InterPro"/>
</dbReference>
<dbReference type="AlphaFoldDB" id="A0A1J5R747"/>
<feature type="transmembrane region" description="Helical" evidence="5">
    <location>
        <begin position="306"/>
        <end position="327"/>
    </location>
</feature>
<feature type="transmembrane region" description="Helical" evidence="5">
    <location>
        <begin position="173"/>
        <end position="195"/>
    </location>
</feature>
<feature type="transmembrane region" description="Helical" evidence="5">
    <location>
        <begin position="77"/>
        <end position="106"/>
    </location>
</feature>
<reference evidence="7" key="1">
    <citation type="submission" date="2016-10" db="EMBL/GenBank/DDBJ databases">
        <title>Sequence of Gallionella enrichment culture.</title>
        <authorList>
            <person name="Poehlein A."/>
            <person name="Muehling M."/>
            <person name="Daniel R."/>
        </authorList>
    </citation>
    <scope>NUCLEOTIDE SEQUENCE</scope>
</reference>
<evidence type="ECO:0000259" key="6">
    <source>
        <dbReference type="PROSITE" id="PS50850"/>
    </source>
</evidence>
<organism evidence="7">
    <name type="scientific">mine drainage metagenome</name>
    <dbReference type="NCBI Taxonomy" id="410659"/>
    <lineage>
        <taxon>unclassified sequences</taxon>
        <taxon>metagenomes</taxon>
        <taxon>ecological metagenomes</taxon>
    </lineage>
</organism>
<feature type="transmembrane region" description="Helical" evidence="5">
    <location>
        <begin position="369"/>
        <end position="393"/>
    </location>
</feature>
<gene>
    <name evidence="7" type="ORF">GALL_268800</name>
</gene>
<accession>A0A1J5R747</accession>
<evidence type="ECO:0000256" key="5">
    <source>
        <dbReference type="SAM" id="Phobius"/>
    </source>
</evidence>
<comment type="subcellular location">
    <subcellularLocation>
        <location evidence="1">Membrane</location>
        <topology evidence="1">Multi-pass membrane protein</topology>
    </subcellularLocation>
</comment>
<proteinExistence type="predicted"/>
<dbReference type="PANTHER" id="PTHR23520">
    <property type="entry name" value="TRANSPORTER, PUTATIVE (AFU_ORTHOLOGUE AFUA_3G04000)-RELATED"/>
    <property type="match status" value="1"/>
</dbReference>
<keyword evidence="2 5" id="KW-0812">Transmembrane</keyword>
<evidence type="ECO:0000256" key="1">
    <source>
        <dbReference type="ARBA" id="ARBA00004141"/>
    </source>
</evidence>
<dbReference type="PANTHER" id="PTHR23520:SF5">
    <property type="entry name" value="TRANSPORTER, PUTATIVE (AFU_ORTHOLOGUE AFUA_3G04000)-RELATED"/>
    <property type="match status" value="1"/>
</dbReference>
<feature type="transmembrane region" description="Helical" evidence="5">
    <location>
        <begin position="234"/>
        <end position="257"/>
    </location>
</feature>
<evidence type="ECO:0000313" key="7">
    <source>
        <dbReference type="EMBL" id="OIQ91218.1"/>
    </source>
</evidence>
<dbReference type="SUPFAM" id="SSF103473">
    <property type="entry name" value="MFS general substrate transporter"/>
    <property type="match status" value="1"/>
</dbReference>
<evidence type="ECO:0000256" key="4">
    <source>
        <dbReference type="ARBA" id="ARBA00023136"/>
    </source>
</evidence>
<feature type="domain" description="Major facilitator superfamily (MFS) profile" evidence="6">
    <location>
        <begin position="10"/>
        <end position="409"/>
    </location>
</feature>
<dbReference type="EMBL" id="MLJW01000266">
    <property type="protein sequence ID" value="OIQ91218.1"/>
    <property type="molecule type" value="Genomic_DNA"/>
</dbReference>
<name>A0A1J5R747_9ZZZZ</name>
<evidence type="ECO:0000256" key="3">
    <source>
        <dbReference type="ARBA" id="ARBA00022989"/>
    </source>
</evidence>
<dbReference type="InterPro" id="IPR011701">
    <property type="entry name" value="MFS"/>
</dbReference>
<feature type="transmembrane region" description="Helical" evidence="5">
    <location>
        <begin position="263"/>
        <end position="285"/>
    </location>
</feature>
<sequence length="420" mass="44018">MTESTALSPVVLRLIAARAVRSVGQGALTVTFTLYLNALHWSAPQIGAVLGGGLLFGAALTLWLGPLSDRLGRKQFLLAYELVLMTCSLLAMLTTAGWALVLAAVLSGFGRGANGSAGPFGPLEQAWISHEVPPSQRARVFSLNSTVGFAGMAAGALLGTLPHWLGTWLPQLWGYRVLFLLPLAGATVGFVLIVAARDLSAAELRGRVTSGAVTRPGPPAAAQHRRENGLMLRLGLVNALNGLGLGMVAPMMAYWYALRYGHGPASIGPAMAASFVLAAIGSQFAGRLAQRTGVVNAVVGLRTVSLVLLLLTPLAPVFWLAATFYALRVTTNQGTLGVRQALTASLTGDERRGLAAAINNVSGQVPRAIGPLIAGLLLHAGWLIAPFLLAAAFQAANLVLYRRFFGGVEARQKLPVRQQT</sequence>
<feature type="transmembrane region" description="Helical" evidence="5">
    <location>
        <begin position="46"/>
        <end position="65"/>
    </location>
</feature>
<dbReference type="Pfam" id="PF07690">
    <property type="entry name" value="MFS_1"/>
    <property type="match status" value="2"/>
</dbReference>
<dbReference type="GO" id="GO:0016020">
    <property type="term" value="C:membrane"/>
    <property type="evidence" value="ECO:0007669"/>
    <property type="project" value="UniProtKB-SubCell"/>
</dbReference>
<dbReference type="InterPro" id="IPR020846">
    <property type="entry name" value="MFS_dom"/>
</dbReference>
<dbReference type="Gene3D" id="1.20.1250.20">
    <property type="entry name" value="MFS general substrate transporter like domains"/>
    <property type="match status" value="2"/>
</dbReference>
<dbReference type="PROSITE" id="PS00216">
    <property type="entry name" value="SUGAR_TRANSPORT_1"/>
    <property type="match status" value="1"/>
</dbReference>
<evidence type="ECO:0000256" key="2">
    <source>
        <dbReference type="ARBA" id="ARBA00022692"/>
    </source>
</evidence>
<keyword evidence="3 5" id="KW-1133">Transmembrane helix</keyword>
<keyword evidence="4 5" id="KW-0472">Membrane</keyword>